<dbReference type="AlphaFoldDB" id="A0A433T744"/>
<gene>
    <name evidence="2" type="ORF">EGW08_014884</name>
</gene>
<feature type="compositionally biased region" description="Polar residues" evidence="1">
    <location>
        <begin position="57"/>
        <end position="80"/>
    </location>
</feature>
<dbReference type="EMBL" id="RQTK01000586">
    <property type="protein sequence ID" value="RUS77370.1"/>
    <property type="molecule type" value="Genomic_DNA"/>
</dbReference>
<accession>A0A433T744</accession>
<feature type="region of interest" description="Disordered" evidence="1">
    <location>
        <begin position="36"/>
        <end position="94"/>
    </location>
</feature>
<sequence>MARVQARVSQDKPDRIHYKGFYLELGHRLPVMPRLNPGTLAPSGDDWLHSSTRADDGQSQQAADHNDQLPSDSHTGQTARNLCEPPGPSNPSARSTICLVSSLTPFLTSTSSSAQQIRTLAHLPREFLGCSQSSGLGQPALIPTARPDKHQALRRSPIKTSTFPLPTPPPAHPALRDQQAEDAEDSGRAGLQVEETQVAPGRPSTNSARGYSIRPGEENPEPRTPNRLS</sequence>
<evidence type="ECO:0000256" key="1">
    <source>
        <dbReference type="SAM" id="MobiDB-lite"/>
    </source>
</evidence>
<evidence type="ECO:0000313" key="2">
    <source>
        <dbReference type="EMBL" id="RUS77370.1"/>
    </source>
</evidence>
<dbReference type="Proteomes" id="UP000271974">
    <property type="component" value="Unassembled WGS sequence"/>
</dbReference>
<protein>
    <submittedName>
        <fullName evidence="2">Uncharacterized protein</fullName>
    </submittedName>
</protein>
<name>A0A433T744_ELYCH</name>
<keyword evidence="3" id="KW-1185">Reference proteome</keyword>
<comment type="caution">
    <text evidence="2">The sequence shown here is derived from an EMBL/GenBank/DDBJ whole genome shotgun (WGS) entry which is preliminary data.</text>
</comment>
<feature type="compositionally biased region" description="Basic and acidic residues" evidence="1">
    <location>
        <begin position="46"/>
        <end position="56"/>
    </location>
</feature>
<reference evidence="2 3" key="1">
    <citation type="submission" date="2019-01" db="EMBL/GenBank/DDBJ databases">
        <title>A draft genome assembly of the solar-powered sea slug Elysia chlorotica.</title>
        <authorList>
            <person name="Cai H."/>
            <person name="Li Q."/>
            <person name="Fang X."/>
            <person name="Li J."/>
            <person name="Curtis N.E."/>
            <person name="Altenburger A."/>
            <person name="Shibata T."/>
            <person name="Feng M."/>
            <person name="Maeda T."/>
            <person name="Schwartz J.A."/>
            <person name="Shigenobu S."/>
            <person name="Lundholm N."/>
            <person name="Nishiyama T."/>
            <person name="Yang H."/>
            <person name="Hasebe M."/>
            <person name="Li S."/>
            <person name="Pierce S.K."/>
            <person name="Wang J."/>
        </authorList>
    </citation>
    <scope>NUCLEOTIDE SEQUENCE [LARGE SCALE GENOMIC DNA]</scope>
    <source>
        <strain evidence="2">EC2010</strain>
        <tissue evidence="2">Whole organism of an adult</tissue>
    </source>
</reference>
<evidence type="ECO:0000313" key="3">
    <source>
        <dbReference type="Proteomes" id="UP000271974"/>
    </source>
</evidence>
<feature type="region of interest" description="Disordered" evidence="1">
    <location>
        <begin position="159"/>
        <end position="229"/>
    </location>
</feature>
<proteinExistence type="predicted"/>
<organism evidence="2 3">
    <name type="scientific">Elysia chlorotica</name>
    <name type="common">Eastern emerald elysia</name>
    <name type="synonym">Sea slug</name>
    <dbReference type="NCBI Taxonomy" id="188477"/>
    <lineage>
        <taxon>Eukaryota</taxon>
        <taxon>Metazoa</taxon>
        <taxon>Spiralia</taxon>
        <taxon>Lophotrochozoa</taxon>
        <taxon>Mollusca</taxon>
        <taxon>Gastropoda</taxon>
        <taxon>Heterobranchia</taxon>
        <taxon>Euthyneura</taxon>
        <taxon>Panpulmonata</taxon>
        <taxon>Sacoglossa</taxon>
        <taxon>Placobranchoidea</taxon>
        <taxon>Plakobranchidae</taxon>
        <taxon>Elysia</taxon>
    </lineage>
</organism>